<accession>A0A1M4Z648</accession>
<dbReference type="STRING" id="1297750.SAMN05444405_105179"/>
<feature type="signal peptide" evidence="1">
    <location>
        <begin position="1"/>
        <end position="23"/>
    </location>
</feature>
<keyword evidence="1" id="KW-0732">Signal</keyword>
<keyword evidence="3" id="KW-1185">Reference proteome</keyword>
<organism evidence="2 3">
    <name type="scientific">Bacteroides luti</name>
    <dbReference type="NCBI Taxonomy" id="1297750"/>
    <lineage>
        <taxon>Bacteria</taxon>
        <taxon>Pseudomonadati</taxon>
        <taxon>Bacteroidota</taxon>
        <taxon>Bacteroidia</taxon>
        <taxon>Bacteroidales</taxon>
        <taxon>Bacteroidaceae</taxon>
        <taxon>Bacteroides</taxon>
    </lineage>
</organism>
<dbReference type="RefSeq" id="WP_073400401.1">
    <property type="nucleotide sequence ID" value="NZ_FQTV01000005.1"/>
</dbReference>
<evidence type="ECO:0000313" key="2">
    <source>
        <dbReference type="EMBL" id="SHF13428.1"/>
    </source>
</evidence>
<name>A0A1M4Z648_9BACE</name>
<dbReference type="Proteomes" id="UP000184509">
    <property type="component" value="Unassembled WGS sequence"/>
</dbReference>
<evidence type="ECO:0000313" key="3">
    <source>
        <dbReference type="Proteomes" id="UP000184509"/>
    </source>
</evidence>
<sequence>MNIRKLKYISVIVACMAFQSSFAQTPQKVVSFVKESHDVEWYKQQVEAWKKVLDKDKHNEVAWENYYRATRYEVFNDTNMKDYNSANARLEKIMQDMKKAIPNSYTYNVLMYYHNGNDLRKSAYITKAIAMRPDEVGFFPDYVSFAILSRNDTLLTSTCKKWYESGEYSAGLLNYDYNEMAGMEKDGIIFAYGDNSIYPKLLLQCGKNLFKDKKLICLPFLYEQNYRERVLEELGVPPFPGTDKELNAKYPANNQLSLEIAKHIIKYTHRPVYFSAMGRGELDSFKDSLYSEGLLMRYSAKPYDNLAVTKRNYEQVFLLDYLKEGFTPDSYKDMVGHINLNYVTGFRSLLEFYRVTGDLNNYTKLKTQLHAIIDNYSFDNSDSKNEYLKCLEPTEK</sequence>
<proteinExistence type="predicted"/>
<dbReference type="EMBL" id="FQTV01000005">
    <property type="protein sequence ID" value="SHF13428.1"/>
    <property type="molecule type" value="Genomic_DNA"/>
</dbReference>
<dbReference type="AlphaFoldDB" id="A0A1M4Z648"/>
<dbReference type="OrthoDB" id="9807602at2"/>
<gene>
    <name evidence="2" type="ORF">SAMN05444405_105179</name>
</gene>
<reference evidence="2 3" key="1">
    <citation type="submission" date="2016-11" db="EMBL/GenBank/DDBJ databases">
        <authorList>
            <person name="Jaros S."/>
            <person name="Januszkiewicz K."/>
            <person name="Wedrychowicz H."/>
        </authorList>
    </citation>
    <scope>NUCLEOTIDE SEQUENCE [LARGE SCALE GENOMIC DNA]</scope>
    <source>
        <strain evidence="2 3">DSM 26991</strain>
    </source>
</reference>
<evidence type="ECO:0000256" key="1">
    <source>
        <dbReference type="SAM" id="SignalP"/>
    </source>
</evidence>
<protein>
    <submittedName>
        <fullName evidence="2">Uncharacterized protein</fullName>
    </submittedName>
</protein>
<feature type="chain" id="PRO_5012725348" evidence="1">
    <location>
        <begin position="24"/>
        <end position="396"/>
    </location>
</feature>